<organism evidence="1 2">
    <name type="scientific">Rhododendron molle</name>
    <name type="common">Chinese azalea</name>
    <name type="synonym">Azalea mollis</name>
    <dbReference type="NCBI Taxonomy" id="49168"/>
    <lineage>
        <taxon>Eukaryota</taxon>
        <taxon>Viridiplantae</taxon>
        <taxon>Streptophyta</taxon>
        <taxon>Embryophyta</taxon>
        <taxon>Tracheophyta</taxon>
        <taxon>Spermatophyta</taxon>
        <taxon>Magnoliopsida</taxon>
        <taxon>eudicotyledons</taxon>
        <taxon>Gunneridae</taxon>
        <taxon>Pentapetalae</taxon>
        <taxon>asterids</taxon>
        <taxon>Ericales</taxon>
        <taxon>Ericaceae</taxon>
        <taxon>Ericoideae</taxon>
        <taxon>Rhodoreae</taxon>
        <taxon>Rhododendron</taxon>
    </lineage>
</organism>
<evidence type="ECO:0000313" key="1">
    <source>
        <dbReference type="EMBL" id="KAI8534223.1"/>
    </source>
</evidence>
<accession>A0ACC0M1K1</accession>
<dbReference type="EMBL" id="CM046397">
    <property type="protein sequence ID" value="KAI8534223.1"/>
    <property type="molecule type" value="Genomic_DNA"/>
</dbReference>
<sequence length="250" mass="28098">MARFDRSWLEPLLKPDFVNPSCKLHALPCCHFCIDCTGISFCEQCEEIELHHEGHQTLRIYSASRSAALRIADIRQLLDISNIHPFVVNDHPIMYLSSRSQGNRQESPPRRSNKCNKCAVCRWPLASANLFCSIGCKVPDKGRSRMSLRLQTAEEVERKLLIETDLLSEEYCTINLSSSDCFVASESCRQASDEKCLPITNTVYGFLPSAKGIHPRGLDGIIVENIGKKGYYIAICSKAVLKPEAIAWSY</sequence>
<comment type="caution">
    <text evidence="1">The sequence shown here is derived from an EMBL/GenBank/DDBJ whole genome shotgun (WGS) entry which is preliminary data.</text>
</comment>
<reference evidence="1" key="1">
    <citation type="submission" date="2022-02" db="EMBL/GenBank/DDBJ databases">
        <title>Plant Genome Project.</title>
        <authorList>
            <person name="Zhang R.-G."/>
        </authorList>
    </citation>
    <scope>NUCLEOTIDE SEQUENCE</scope>
    <source>
        <strain evidence="1">AT1</strain>
    </source>
</reference>
<keyword evidence="2" id="KW-1185">Reference proteome</keyword>
<protein>
    <submittedName>
        <fullName evidence="1">Uncharacterized protein</fullName>
    </submittedName>
</protein>
<name>A0ACC0M1K1_RHOML</name>
<evidence type="ECO:0000313" key="2">
    <source>
        <dbReference type="Proteomes" id="UP001062846"/>
    </source>
</evidence>
<dbReference type="Proteomes" id="UP001062846">
    <property type="component" value="Chromosome 10"/>
</dbReference>
<gene>
    <name evidence="1" type="ORF">RHMOL_Rhmol10G0072500</name>
</gene>
<proteinExistence type="predicted"/>